<evidence type="ECO:0000313" key="1">
    <source>
        <dbReference type="EMBL" id="PZX39616.1"/>
    </source>
</evidence>
<dbReference type="Proteomes" id="UP000248584">
    <property type="component" value="Unassembled WGS sequence"/>
</dbReference>
<evidence type="ECO:0008006" key="3">
    <source>
        <dbReference type="Google" id="ProtNLM"/>
    </source>
</evidence>
<organism evidence="1 2">
    <name type="scientific">Nonlabens dokdonensis</name>
    <dbReference type="NCBI Taxonomy" id="328515"/>
    <lineage>
        <taxon>Bacteria</taxon>
        <taxon>Pseudomonadati</taxon>
        <taxon>Bacteroidota</taxon>
        <taxon>Flavobacteriia</taxon>
        <taxon>Flavobacteriales</taxon>
        <taxon>Flavobacteriaceae</taxon>
        <taxon>Nonlabens</taxon>
    </lineage>
</organism>
<reference evidence="1 2" key="1">
    <citation type="submission" date="2018-06" db="EMBL/GenBank/DDBJ databases">
        <title>Genomic Encyclopedia of Archaeal and Bacterial Type Strains, Phase II (KMG-II): from individual species to whole genera.</title>
        <authorList>
            <person name="Goeker M."/>
        </authorList>
    </citation>
    <scope>NUCLEOTIDE SEQUENCE [LARGE SCALE GENOMIC DNA]</scope>
    <source>
        <strain evidence="1 2">DSM 17205</strain>
    </source>
</reference>
<proteinExistence type="predicted"/>
<gene>
    <name evidence="1" type="ORF">LX97_01970</name>
</gene>
<comment type="caution">
    <text evidence="1">The sequence shown here is derived from an EMBL/GenBank/DDBJ whole genome shotgun (WGS) entry which is preliminary data.</text>
</comment>
<dbReference type="RefSeq" id="WP_015363351.1">
    <property type="nucleotide sequence ID" value="NZ_QKZR01000003.1"/>
</dbReference>
<dbReference type="PROSITE" id="PS51257">
    <property type="entry name" value="PROKAR_LIPOPROTEIN"/>
    <property type="match status" value="1"/>
</dbReference>
<name>A0ABX5PX01_9FLAO</name>
<keyword evidence="2" id="KW-1185">Reference proteome</keyword>
<protein>
    <recommendedName>
        <fullName evidence="3">Lipoprotein</fullName>
    </recommendedName>
</protein>
<sequence>MKITVSKILIPALLIFLTVSCKKKETNNEVPTDYPATYTYDVAIEPVTADYLAPALQSFVHGRIDDNWVLFAGRTNGEDPIGGLHNLNADYSLKSFPPKSFNKAIYTFNPITGTESVLTYDDMLQTITDMGNGTQNEPEDVQAACTKVAAILKNYGNIFQCSNPQALQSGDYLYVTGGYGSPVGVVPTKGNYQTFDAIARINIPLLIRITNADWSLTAAEWMKLFRFGTNSTLQVTGGELKKAGDQFYLAGGHKFDSLQVYSNAVFKFEFNDDTTTLALTANILDTISDMTSAELKTKTAGDIADRTSVFRRRDLPVVSSLYLDKNNELAPNFALMSGVFKYGEKTLAAWNDAIYITPDAVNSYYVDKKHNQYDTNVYSCPDFAIYDASSNEIHTFLPGGIGNGKADDFLSGFTNTMGYNKYNIKSLESNYDTISNAFPSKYFYGAEAEFMPSSNIKYLIINGEETDVIDSESTFNASNTVQIGYIYGGIEAYEDSPSTFGKGKSGASNKIWKVTVTRTPLEYEK</sequence>
<accession>A0ABX5PX01</accession>
<dbReference type="EMBL" id="QKZR01000003">
    <property type="protein sequence ID" value="PZX39616.1"/>
    <property type="molecule type" value="Genomic_DNA"/>
</dbReference>
<evidence type="ECO:0000313" key="2">
    <source>
        <dbReference type="Proteomes" id="UP000248584"/>
    </source>
</evidence>